<dbReference type="EMBL" id="QYUP01000132">
    <property type="protein sequence ID" value="RJG14452.1"/>
    <property type="molecule type" value="Genomic_DNA"/>
</dbReference>
<evidence type="ECO:0000313" key="2">
    <source>
        <dbReference type="Proteomes" id="UP000284006"/>
    </source>
</evidence>
<organism evidence="1 2">
    <name type="scientific">Massilia cavernae</name>
    <dbReference type="NCBI Taxonomy" id="2320864"/>
    <lineage>
        <taxon>Bacteria</taxon>
        <taxon>Pseudomonadati</taxon>
        <taxon>Pseudomonadota</taxon>
        <taxon>Betaproteobacteria</taxon>
        <taxon>Burkholderiales</taxon>
        <taxon>Oxalobacteraceae</taxon>
        <taxon>Telluria group</taxon>
        <taxon>Massilia</taxon>
    </lineage>
</organism>
<dbReference type="Proteomes" id="UP000284006">
    <property type="component" value="Unassembled WGS sequence"/>
</dbReference>
<protein>
    <recommendedName>
        <fullName evidence="3">Dienelactone hydrolase domain-containing protein</fullName>
    </recommendedName>
</protein>
<evidence type="ECO:0000313" key="1">
    <source>
        <dbReference type="EMBL" id="RJG14452.1"/>
    </source>
</evidence>
<reference evidence="1 2" key="1">
    <citation type="submission" date="2018-09" db="EMBL/GenBank/DDBJ databases">
        <authorList>
            <person name="Zhu H."/>
        </authorList>
    </citation>
    <scope>NUCLEOTIDE SEQUENCE [LARGE SCALE GENOMIC DNA]</scope>
    <source>
        <strain evidence="1 2">K1S02-61</strain>
    </source>
</reference>
<evidence type="ECO:0008006" key="3">
    <source>
        <dbReference type="Google" id="ProtNLM"/>
    </source>
</evidence>
<dbReference type="AlphaFoldDB" id="A0A418XPK9"/>
<sequence length="107" mass="11082">MPSLHVSCTDDIILIPGYYSGAGDRVAVFDATGSARKWLAVYQGGSHSMFTDRAGVGGAALNARVKMATQALSVAFIGAALGDHAYGPHDWARVNASILARFSVAGV</sequence>
<accession>A0A418XPK9</accession>
<comment type="caution">
    <text evidence="1">The sequence shown here is derived from an EMBL/GenBank/DDBJ whole genome shotgun (WGS) entry which is preliminary data.</text>
</comment>
<keyword evidence="2" id="KW-1185">Reference proteome</keyword>
<gene>
    <name evidence="1" type="ORF">D3872_17710</name>
</gene>
<name>A0A418XPK9_9BURK</name>
<proteinExistence type="predicted"/>